<dbReference type="PANTHER" id="PTHR33209:SF1">
    <property type="entry name" value="PEPTIDASE S49 DOMAIN-CONTAINING PROTEIN"/>
    <property type="match status" value="1"/>
</dbReference>
<dbReference type="Proteomes" id="UP000250235">
    <property type="component" value="Unassembled WGS sequence"/>
</dbReference>
<evidence type="ECO:0000256" key="5">
    <source>
        <dbReference type="ARBA" id="ARBA00022801"/>
    </source>
</evidence>
<dbReference type="GO" id="GO:0006508">
    <property type="term" value="P:proteolysis"/>
    <property type="evidence" value="ECO:0007669"/>
    <property type="project" value="UniProtKB-KW"/>
</dbReference>
<evidence type="ECO:0000256" key="3">
    <source>
        <dbReference type="ARBA" id="ARBA00022670"/>
    </source>
</evidence>
<dbReference type="InterPro" id="IPR014883">
    <property type="entry name" value="VRR_NUC"/>
</dbReference>
<dbReference type="GO" id="GO:0008236">
    <property type="term" value="F:serine-type peptidase activity"/>
    <property type="evidence" value="ECO:0007669"/>
    <property type="project" value="UniProtKB-KW"/>
</dbReference>
<sequence>MATMLLSPDSPSAQSLRTLRALWAKLVGCYGERWVRAYGDTPERFENDQPTGKFTDAGATWAQGLAGLTRAQLAHGVGRVLLSASPWLPTLPEFRALALGIPTLAQVQLVLARRLDQGEDVAAFCRLVWRFIDSYRFARADVASADRMVRDAYELAREYRMALGELPQAPVAAIGHTESPRPTKASEETARAHMERIAELLRTPNPTAEDQAAATAIAAWASRMPARSVTQTGRSNKGIGEIGCLPSMAAKVGTTMVERPLRYSSCQAMPPALRRRVLKQRAGAPEAPTLPASPPAPRRDLEHIEQVVFFNRIRTLALNEPRYAVAVRRTFAIPNGGGRTKREAGRLKAEGVLSGVSDIFCSVARADLHGLYIEMKSTTGRPTPQQIAWIKESEDQGYGALICHGADEAFQAWRRYAGTCGRDRLGASQDGLGPACWRLRRLQARRPRVGEISLFRRGPSLSALRQRACTAHSIRARRNQIVGRELMHYMLLLARLNPKNVRFDVGFGGMPELTQTDIAGALGMVQAGLGRELLCRVGWPAGASLTARQLDELLMDAQRAEWQAREEAFVQATWSIASHAGGQSLRRAQQQYQEAHARRWPKWVLSVETGVHNPGYPRIRRAVLLELADPKLCPECGGRCFVPTITVPKECERCGGRGCVEHGPTRRAQELRMHEATYRQTWSQPYEWLMDLRLSIPKRGNPMKLRSLLVAVAAMTALALLMGCGVKNQPLNPQQIAAIACPQLDLVHTQLVVLNTALEADPATAEVGSKAAAQLAAVQPIVNAVCNGATAAPAVDASSIQTLISTGLPALGYLVGSVPMPAAQAAQIQAALVVAETAAGVVGVVEQQIKASQAAPAAASTSADAPQASAKSIESILSNKRAVVAEVDRSTNTRAAIPLAKGFTMHYRNGREAQNGDKIVSLAIWYDGKAAINGIGILFDAVPGSDYCNGNIAPITGGPTITACLCDCLHLDDVMAILAEKGLDKRPEGNAHLAQRLFNVPIAIHPAKAEVVMAALAERLGITSMTQLNGLALSLQPMAMEDKGYDYRSRDSGYDMAGPVAVIPVHGTLVAKLGSLRPYSGMTGYDGIRQAFLTALEDPAVEAIALDVDSPGGEVSGCFDLVDTIYASRGKKPIWSILSDSAYSAAYAIASAADRITVPRTGGTGSIGVICMHVDFSAALTDAGFKVTFITYGDRKADGHPEIPLSKEALARFQADIDTMGELFVNTVARNRKIAASAVRDTQAATYLGEQGVARRLADTVAAPDAAFRALLAELA</sequence>
<dbReference type="Pfam" id="PF01343">
    <property type="entry name" value="Peptidase_S49"/>
    <property type="match status" value="1"/>
</dbReference>
<comment type="similarity">
    <text evidence="2">Belongs to the peptidase S49 family.</text>
</comment>
<proteinExistence type="inferred from homology"/>
<dbReference type="InterPro" id="IPR033855">
    <property type="entry name" value="Protein_C"/>
</dbReference>
<evidence type="ECO:0000256" key="4">
    <source>
        <dbReference type="ARBA" id="ARBA00022722"/>
    </source>
</evidence>
<comment type="cofactor">
    <cofactor evidence="1">
        <name>Mg(2+)</name>
        <dbReference type="ChEBI" id="CHEBI:18420"/>
    </cofactor>
</comment>
<dbReference type="EMBL" id="KV020099">
    <property type="protein sequence ID" value="KZV15432.1"/>
    <property type="molecule type" value="Genomic_DNA"/>
</dbReference>
<dbReference type="InterPro" id="IPR011856">
    <property type="entry name" value="tRNA_endonuc-like_dom_sf"/>
</dbReference>
<evidence type="ECO:0000313" key="8">
    <source>
        <dbReference type="EMBL" id="KZV15432.1"/>
    </source>
</evidence>
<dbReference type="Gene3D" id="3.90.226.10">
    <property type="entry name" value="2-enoyl-CoA Hydratase, Chain A, domain 1"/>
    <property type="match status" value="1"/>
</dbReference>
<keyword evidence="3" id="KW-0645">Protease</keyword>
<name>A0A2Z7A952_9LAMI</name>
<dbReference type="CDD" id="cd07022">
    <property type="entry name" value="S49_Sppa_36K_type"/>
    <property type="match status" value="1"/>
</dbReference>
<organism evidence="8 9">
    <name type="scientific">Dorcoceras hygrometricum</name>
    <dbReference type="NCBI Taxonomy" id="472368"/>
    <lineage>
        <taxon>Eukaryota</taxon>
        <taxon>Viridiplantae</taxon>
        <taxon>Streptophyta</taxon>
        <taxon>Embryophyta</taxon>
        <taxon>Tracheophyta</taxon>
        <taxon>Spermatophyta</taxon>
        <taxon>Magnoliopsida</taxon>
        <taxon>eudicotyledons</taxon>
        <taxon>Gunneridae</taxon>
        <taxon>Pentapetalae</taxon>
        <taxon>asterids</taxon>
        <taxon>lamiids</taxon>
        <taxon>Lamiales</taxon>
        <taxon>Gesneriaceae</taxon>
        <taxon>Didymocarpoideae</taxon>
        <taxon>Trichosporeae</taxon>
        <taxon>Loxocarpinae</taxon>
        <taxon>Dorcoceras</taxon>
    </lineage>
</organism>
<dbReference type="InterPro" id="IPR002142">
    <property type="entry name" value="Peptidase_S49"/>
</dbReference>
<accession>A0A2Z7A952</accession>
<dbReference type="PANTHER" id="PTHR33209">
    <property type="entry name" value="PROTEASE 4"/>
    <property type="match status" value="1"/>
</dbReference>
<dbReference type="SUPFAM" id="SSF52096">
    <property type="entry name" value="ClpP/crotonase"/>
    <property type="match status" value="1"/>
</dbReference>
<evidence type="ECO:0000256" key="2">
    <source>
        <dbReference type="ARBA" id="ARBA00008683"/>
    </source>
</evidence>
<dbReference type="InterPro" id="IPR029045">
    <property type="entry name" value="ClpP/crotonase-like_dom_sf"/>
</dbReference>
<evidence type="ECO:0000256" key="1">
    <source>
        <dbReference type="ARBA" id="ARBA00001946"/>
    </source>
</evidence>
<dbReference type="Gene3D" id="3.40.1350.10">
    <property type="match status" value="1"/>
</dbReference>
<dbReference type="GO" id="GO:0004518">
    <property type="term" value="F:nuclease activity"/>
    <property type="evidence" value="ECO:0007669"/>
    <property type="project" value="UniProtKB-KW"/>
</dbReference>
<dbReference type="SMART" id="SM00990">
    <property type="entry name" value="VRR_NUC"/>
    <property type="match status" value="1"/>
</dbReference>
<reference evidence="8 9" key="1">
    <citation type="journal article" date="2015" name="Proc. Natl. Acad. Sci. U.S.A.">
        <title>The resurrection genome of Boea hygrometrica: A blueprint for survival of dehydration.</title>
        <authorList>
            <person name="Xiao L."/>
            <person name="Yang G."/>
            <person name="Zhang L."/>
            <person name="Yang X."/>
            <person name="Zhao S."/>
            <person name="Ji Z."/>
            <person name="Zhou Q."/>
            <person name="Hu M."/>
            <person name="Wang Y."/>
            <person name="Chen M."/>
            <person name="Xu Y."/>
            <person name="Jin H."/>
            <person name="Xiao X."/>
            <person name="Hu G."/>
            <person name="Bao F."/>
            <person name="Hu Y."/>
            <person name="Wan P."/>
            <person name="Li L."/>
            <person name="Deng X."/>
            <person name="Kuang T."/>
            <person name="Xiang C."/>
            <person name="Zhu J.K."/>
            <person name="Oliver M.J."/>
            <person name="He Y."/>
        </authorList>
    </citation>
    <scope>NUCLEOTIDE SEQUENCE [LARGE SCALE GENOMIC DNA]</scope>
    <source>
        <strain evidence="9">cv. XS01</strain>
    </source>
</reference>
<feature type="domain" description="VRR-NUC" evidence="7">
    <location>
        <begin position="318"/>
        <end position="407"/>
    </location>
</feature>
<dbReference type="OrthoDB" id="284461at2759"/>
<protein>
    <recommendedName>
        <fullName evidence="7">VRR-NUC domain-containing protein</fullName>
    </recommendedName>
</protein>
<dbReference type="GO" id="GO:0003676">
    <property type="term" value="F:nucleic acid binding"/>
    <property type="evidence" value="ECO:0007669"/>
    <property type="project" value="InterPro"/>
</dbReference>
<gene>
    <name evidence="8" type="ORF">F511_16221</name>
</gene>
<evidence type="ECO:0000256" key="6">
    <source>
        <dbReference type="ARBA" id="ARBA00022825"/>
    </source>
</evidence>
<dbReference type="GO" id="GO:0016788">
    <property type="term" value="F:hydrolase activity, acting on ester bonds"/>
    <property type="evidence" value="ECO:0007669"/>
    <property type="project" value="InterPro"/>
</dbReference>
<keyword evidence="6" id="KW-0720">Serine protease</keyword>
<keyword evidence="5" id="KW-0378">Hydrolase</keyword>
<evidence type="ECO:0000259" key="7">
    <source>
        <dbReference type="SMART" id="SM00990"/>
    </source>
</evidence>
<dbReference type="AlphaFoldDB" id="A0A2Z7A952"/>
<dbReference type="Gene3D" id="6.20.330.10">
    <property type="match status" value="1"/>
</dbReference>
<dbReference type="Pfam" id="PF08774">
    <property type="entry name" value="VRR_NUC"/>
    <property type="match status" value="1"/>
</dbReference>
<evidence type="ECO:0000313" key="9">
    <source>
        <dbReference type="Proteomes" id="UP000250235"/>
    </source>
</evidence>
<keyword evidence="4" id="KW-0540">Nuclease</keyword>
<keyword evidence="9" id="KW-1185">Reference proteome</keyword>